<protein>
    <submittedName>
        <fullName evidence="3">Uncharacterized protein</fullName>
    </submittedName>
</protein>
<organism evidence="3 4">
    <name type="scientific">Paenibacillus sepulcri</name>
    <dbReference type="NCBI Taxonomy" id="359917"/>
    <lineage>
        <taxon>Bacteria</taxon>
        <taxon>Bacillati</taxon>
        <taxon>Bacillota</taxon>
        <taxon>Bacilli</taxon>
        <taxon>Bacillales</taxon>
        <taxon>Paenibacillaceae</taxon>
        <taxon>Paenibacillus</taxon>
    </lineage>
</organism>
<evidence type="ECO:0000256" key="2">
    <source>
        <dbReference type="SAM" id="SignalP"/>
    </source>
</evidence>
<dbReference type="EMBL" id="JAHZIK010001027">
    <property type="protein sequence ID" value="MBW7457972.1"/>
    <property type="molecule type" value="Genomic_DNA"/>
</dbReference>
<keyword evidence="2" id="KW-0732">Signal</keyword>
<feature type="region of interest" description="Disordered" evidence="1">
    <location>
        <begin position="21"/>
        <end position="49"/>
    </location>
</feature>
<feature type="signal peptide" evidence="2">
    <location>
        <begin position="1"/>
        <end position="19"/>
    </location>
</feature>
<feature type="compositionally biased region" description="Polar residues" evidence="1">
    <location>
        <begin position="21"/>
        <end position="32"/>
    </location>
</feature>
<proteinExistence type="predicted"/>
<sequence>MNIRFLLIAIALFMSGCSAENRSAGDQSSGTEQAAALQPDKSVDGSVPAASFTQGSAAAAGNRLFPECRGGRVTALGEIKSDDGEAWMVPSEPDLSLNDAGDLVNPCTNVEHRSISDINPDDTPLVVIDPDGVEITGYIFADNYFELYVNGQAVAKDAVVYTPFNSSIVRFKAKYPMTYAIKAVDWEENLGLGTEDNRGNPYYYGDAGIIAVFSDGTVTDESWTAQNYYVSPLMSKDDMVVGESDGKQRRTSPDYKEPPACNENCYAAHFAVPADWYAVDFDDTSWPQVSTYSEKEAGVDNKNPYTNFREEFSKGKFIWTGNLKLDNEILLRHTVEQ</sequence>
<comment type="caution">
    <text evidence="3">The sequence shown here is derived from an EMBL/GenBank/DDBJ whole genome shotgun (WGS) entry which is preliminary data.</text>
</comment>
<dbReference type="Gene3D" id="2.60.120.260">
    <property type="entry name" value="Galactose-binding domain-like"/>
    <property type="match status" value="1"/>
</dbReference>
<reference evidence="3 4" key="1">
    <citation type="submission" date="2021-07" db="EMBL/GenBank/DDBJ databases">
        <title>Paenibacillus radiodurans sp. nov., isolated from the southeastern edge of Tengger Desert.</title>
        <authorList>
            <person name="Zhang G."/>
        </authorList>
    </citation>
    <scope>NUCLEOTIDE SEQUENCE [LARGE SCALE GENOMIC DNA]</scope>
    <source>
        <strain evidence="3 4">CCM 7311</strain>
    </source>
</reference>
<keyword evidence="4" id="KW-1185">Reference proteome</keyword>
<accession>A0ABS7CAL6</accession>
<evidence type="ECO:0000256" key="1">
    <source>
        <dbReference type="SAM" id="MobiDB-lite"/>
    </source>
</evidence>
<evidence type="ECO:0000313" key="4">
    <source>
        <dbReference type="Proteomes" id="UP001519887"/>
    </source>
</evidence>
<dbReference type="Proteomes" id="UP001519887">
    <property type="component" value="Unassembled WGS sequence"/>
</dbReference>
<feature type="chain" id="PRO_5046426306" evidence="2">
    <location>
        <begin position="20"/>
        <end position="337"/>
    </location>
</feature>
<gene>
    <name evidence="3" type="ORF">K0U00_28420</name>
</gene>
<evidence type="ECO:0000313" key="3">
    <source>
        <dbReference type="EMBL" id="MBW7457972.1"/>
    </source>
</evidence>
<name>A0ABS7CAL6_9BACL</name>
<dbReference type="PROSITE" id="PS51257">
    <property type="entry name" value="PROKAR_LIPOPROTEIN"/>
    <property type="match status" value="1"/>
</dbReference>
<dbReference type="RefSeq" id="WP_210037446.1">
    <property type="nucleotide sequence ID" value="NZ_JBHLVU010000004.1"/>
</dbReference>